<organism evidence="1 2">
    <name type="scientific">Pseudonocardia alaniniphila</name>
    <dbReference type="NCBI Taxonomy" id="75291"/>
    <lineage>
        <taxon>Bacteria</taxon>
        <taxon>Bacillati</taxon>
        <taxon>Actinomycetota</taxon>
        <taxon>Actinomycetes</taxon>
        <taxon>Pseudonocardiales</taxon>
        <taxon>Pseudonocardiaceae</taxon>
        <taxon>Pseudonocardia</taxon>
    </lineage>
</organism>
<keyword evidence="2" id="KW-1185">Reference proteome</keyword>
<comment type="caution">
    <text evidence="1">The sequence shown here is derived from an EMBL/GenBank/DDBJ whole genome shotgun (WGS) entry which is preliminary data.</text>
</comment>
<protein>
    <submittedName>
        <fullName evidence="1">Uncharacterized protein</fullName>
    </submittedName>
</protein>
<accession>A0ABS9TCT4</accession>
<evidence type="ECO:0000313" key="2">
    <source>
        <dbReference type="Proteomes" id="UP001299970"/>
    </source>
</evidence>
<reference evidence="1 2" key="1">
    <citation type="submission" date="2022-03" db="EMBL/GenBank/DDBJ databases">
        <title>Pseudonocardia alaer sp. nov., a novel actinomycete isolated from reed forest soil.</title>
        <authorList>
            <person name="Wang L."/>
        </authorList>
    </citation>
    <scope>NUCLEOTIDE SEQUENCE [LARGE SCALE GENOMIC DNA]</scope>
    <source>
        <strain evidence="1 2">Y-16303</strain>
    </source>
</reference>
<name>A0ABS9TCT4_9PSEU</name>
<proteinExistence type="predicted"/>
<dbReference type="Proteomes" id="UP001299970">
    <property type="component" value="Unassembled WGS sequence"/>
</dbReference>
<dbReference type="RefSeq" id="WP_241036386.1">
    <property type="nucleotide sequence ID" value="NZ_BAAAJF010000002.1"/>
</dbReference>
<dbReference type="EMBL" id="JAKXMK010000009">
    <property type="protein sequence ID" value="MCH6166354.1"/>
    <property type="molecule type" value="Genomic_DNA"/>
</dbReference>
<evidence type="ECO:0000313" key="1">
    <source>
        <dbReference type="EMBL" id="MCH6166354.1"/>
    </source>
</evidence>
<sequence length="110" mass="11727">MRHEGINAAVNTAMGAIRLVVAEHEDMLEGSGNAVVGLLQALAKEHGHRTVEITALFLAQAAAAGFENLARSQGDPVEDVLAQYQEHFETNVDFTLITAQFDEGGRAPNA</sequence>
<gene>
    <name evidence="1" type="ORF">MMF94_11720</name>
</gene>